<evidence type="ECO:0000313" key="3">
    <source>
        <dbReference type="Proteomes" id="UP000223527"/>
    </source>
</evidence>
<comment type="caution">
    <text evidence="2">The sequence shown here is derived from an EMBL/GenBank/DDBJ whole genome shotgun (WGS) entry which is preliminary data.</text>
</comment>
<gene>
    <name evidence="2" type="ORF">CR162_18795</name>
</gene>
<dbReference type="Proteomes" id="UP000223527">
    <property type="component" value="Unassembled WGS sequence"/>
</dbReference>
<dbReference type="EMBL" id="PDNU01000048">
    <property type="protein sequence ID" value="PHK93387.1"/>
    <property type="molecule type" value="Genomic_DNA"/>
</dbReference>
<feature type="region of interest" description="Disordered" evidence="1">
    <location>
        <begin position="1"/>
        <end position="24"/>
    </location>
</feature>
<evidence type="ECO:0000256" key="1">
    <source>
        <dbReference type="SAM" id="MobiDB-lite"/>
    </source>
</evidence>
<evidence type="ECO:0000313" key="2">
    <source>
        <dbReference type="EMBL" id="PHK93387.1"/>
    </source>
</evidence>
<reference evidence="2 3" key="1">
    <citation type="submission" date="2017-10" db="EMBL/GenBank/DDBJ databases">
        <authorList>
            <person name="Banno H."/>
            <person name="Chua N.-H."/>
        </authorList>
    </citation>
    <scope>NUCLEOTIDE SEQUENCE [LARGE SCALE GENOMIC DNA]</scope>
    <source>
        <strain evidence="2 3">YW11</strain>
    </source>
</reference>
<accession>A0A2C7A9T4</accession>
<sequence>MAEEALEMAQDASSLSGAEGTTAVKAAPAEHSNVLGEMLRLSEQAAEAYLEAADLARDEAMVRRLQALAGRAISRLSLLRQLPEEQ</sequence>
<organism evidence="2 3">
    <name type="scientific">Teichococcus rhizosphaerae</name>
    <dbReference type="NCBI Taxonomy" id="1335062"/>
    <lineage>
        <taxon>Bacteria</taxon>
        <taxon>Pseudomonadati</taxon>
        <taxon>Pseudomonadota</taxon>
        <taxon>Alphaproteobacteria</taxon>
        <taxon>Acetobacterales</taxon>
        <taxon>Roseomonadaceae</taxon>
        <taxon>Roseomonas</taxon>
    </lineage>
</organism>
<protein>
    <submittedName>
        <fullName evidence="2">Uncharacterized protein</fullName>
    </submittedName>
</protein>
<proteinExistence type="predicted"/>
<keyword evidence="3" id="KW-1185">Reference proteome</keyword>
<dbReference type="AlphaFoldDB" id="A0A2C7A9T4"/>
<name>A0A2C7A9T4_9PROT</name>